<evidence type="ECO:0000256" key="3">
    <source>
        <dbReference type="ARBA" id="ARBA00022448"/>
    </source>
</evidence>
<comment type="subcellular location">
    <subcellularLocation>
        <location evidence="1">Membrane</location>
        <topology evidence="1">Multi-pass membrane protein</topology>
    </subcellularLocation>
</comment>
<dbReference type="PATRIC" id="fig|681645.3.peg.807"/>
<dbReference type="GO" id="GO:0006865">
    <property type="term" value="P:amino acid transport"/>
    <property type="evidence" value="ECO:0007669"/>
    <property type="project" value="UniProtKB-KW"/>
</dbReference>
<feature type="transmembrane region" description="Helical" evidence="8">
    <location>
        <begin position="280"/>
        <end position="302"/>
    </location>
</feature>
<dbReference type="OrthoDB" id="5297508at2"/>
<feature type="transmembrane region" description="Helical" evidence="8">
    <location>
        <begin position="48"/>
        <end position="65"/>
    </location>
</feature>
<feature type="transmembrane region" description="Helical" evidence="8">
    <location>
        <begin position="361"/>
        <end position="384"/>
    </location>
</feature>
<dbReference type="GO" id="GO:0016020">
    <property type="term" value="C:membrane"/>
    <property type="evidence" value="ECO:0007669"/>
    <property type="project" value="UniProtKB-SubCell"/>
</dbReference>
<dbReference type="InterPro" id="IPR004840">
    <property type="entry name" value="Amino_acid_permease_CS"/>
</dbReference>
<evidence type="ECO:0000313" key="11">
    <source>
        <dbReference type="Proteomes" id="UP000000276"/>
    </source>
</evidence>
<evidence type="ECO:0000256" key="7">
    <source>
        <dbReference type="ARBA" id="ARBA00023136"/>
    </source>
</evidence>
<keyword evidence="6 8" id="KW-1133">Transmembrane helix</keyword>
<keyword evidence="7 8" id="KW-0472">Membrane</keyword>
<evidence type="ECO:0000256" key="4">
    <source>
        <dbReference type="ARBA" id="ARBA00022692"/>
    </source>
</evidence>
<proteinExistence type="inferred from homology"/>
<gene>
    <name evidence="10" type="ORF">CPC231_03905</name>
</gene>
<comment type="similarity">
    <text evidence="2">Belongs to the amino acid-polyamine-organocation (APC) superfamily. Amino acid transporter (AAT) (TC 2.A.3.1) family.</text>
</comment>
<dbReference type="EMBL" id="CP001829">
    <property type="protein sequence ID" value="ADL10259.1"/>
    <property type="molecule type" value="Genomic_DNA"/>
</dbReference>
<evidence type="ECO:0000313" key="10">
    <source>
        <dbReference type="EMBL" id="ADL10259.1"/>
    </source>
</evidence>
<accession>D9Q9N3</accession>
<evidence type="ECO:0000256" key="2">
    <source>
        <dbReference type="ARBA" id="ARBA00008583"/>
    </source>
</evidence>
<evidence type="ECO:0000259" key="9">
    <source>
        <dbReference type="Pfam" id="PF00324"/>
    </source>
</evidence>
<feature type="transmembrane region" description="Helical" evidence="8">
    <location>
        <begin position="86"/>
        <end position="106"/>
    </location>
</feature>
<protein>
    <submittedName>
        <fullName evidence="10">Amino acid permease</fullName>
    </submittedName>
</protein>
<dbReference type="STRING" id="681645.CpC231_0777"/>
<dbReference type="AlphaFoldDB" id="D9Q9N3"/>
<dbReference type="GeneID" id="93974871"/>
<dbReference type="FunFam" id="1.20.1740.10:FF:000001">
    <property type="entry name" value="Amino acid permease"/>
    <property type="match status" value="1"/>
</dbReference>
<dbReference type="Pfam" id="PF00324">
    <property type="entry name" value="AA_permease"/>
    <property type="match status" value="1"/>
</dbReference>
<dbReference type="eggNOG" id="COG1113">
    <property type="taxonomic scope" value="Bacteria"/>
</dbReference>
<dbReference type="Proteomes" id="UP000000276">
    <property type="component" value="Chromosome"/>
</dbReference>
<feature type="transmembrane region" description="Helical" evidence="8">
    <location>
        <begin position="197"/>
        <end position="218"/>
    </location>
</feature>
<dbReference type="Gene3D" id="1.20.1740.10">
    <property type="entry name" value="Amino acid/polyamine transporter I"/>
    <property type="match status" value="1"/>
</dbReference>
<dbReference type="GO" id="GO:0055085">
    <property type="term" value="P:transmembrane transport"/>
    <property type="evidence" value="ECO:0007669"/>
    <property type="project" value="InterPro"/>
</dbReference>
<keyword evidence="4 8" id="KW-0812">Transmembrane</keyword>
<evidence type="ECO:0000256" key="8">
    <source>
        <dbReference type="SAM" id="Phobius"/>
    </source>
</evidence>
<evidence type="ECO:0000256" key="1">
    <source>
        <dbReference type="ARBA" id="ARBA00004141"/>
    </source>
</evidence>
<organism evidence="10 11">
    <name type="scientific">Corynebacterium pseudotuberculosis (strain C231)</name>
    <dbReference type="NCBI Taxonomy" id="681645"/>
    <lineage>
        <taxon>Bacteria</taxon>
        <taxon>Bacillati</taxon>
        <taxon>Actinomycetota</taxon>
        <taxon>Actinomycetes</taxon>
        <taxon>Mycobacteriales</taxon>
        <taxon>Corynebacteriaceae</taxon>
        <taxon>Corynebacterium</taxon>
    </lineage>
</organism>
<feature type="domain" description="Amino acid permease/ SLC12A" evidence="9">
    <location>
        <begin position="18"/>
        <end position="448"/>
    </location>
</feature>
<keyword evidence="11" id="KW-1185">Reference proteome</keyword>
<sequence>MTEATSETGLGSGLKTRHLTMMGLGSAIGAGLFLGTGVGIAAAGPAVLIAYIISGIFVVFVMQMLGELAAARPASGSFSIYAEQAFGRWAGFSLGWLYWFMLTMVLGAEMTGAAAIMGQWFGIDPWIPALVCVVFFAVINFAQVGGFGEFEFWFAFIKVAVIIVFLIIGVLLIFGLLPGHDYVGTRHFLGDGFMPNGITGVATGLLAVAFAFGGTEIVTIAAAESEDPKTAIATAVRSVIWRISTFYLGSVLVISFLLPYSQIGGAKTAAQSPFTIILGMANIPGVVGFMEAIIVVALLSAFNAQIYATSRFVHSMAQRGNAPRMFASTNRGGVPIAAVILSMVFAFASVGLQYWNPAGLLSFLLNAVGGCLIVIWSMISLSYIKLHPELVKNGEITTVRMWCYPWLAWFTVAGFVGLTLLMLSDDSSRSQITSVTVVFTVLIILSFLTRKKSK</sequence>
<dbReference type="PANTHER" id="PTHR43495:SF5">
    <property type="entry name" value="GAMMA-AMINOBUTYRIC ACID PERMEASE"/>
    <property type="match status" value="1"/>
</dbReference>
<dbReference type="PIRSF" id="PIRSF006060">
    <property type="entry name" value="AA_transporter"/>
    <property type="match status" value="1"/>
</dbReference>
<evidence type="ECO:0000256" key="5">
    <source>
        <dbReference type="ARBA" id="ARBA00022970"/>
    </source>
</evidence>
<dbReference type="KEGG" id="cpq:CPC231_03905"/>
<keyword evidence="3" id="KW-0813">Transport</keyword>
<dbReference type="HOGENOM" id="CLU_007946_9_2_11"/>
<dbReference type="RefSeq" id="WP_014401097.1">
    <property type="nucleotide sequence ID" value="NC_017301.2"/>
</dbReference>
<feature type="transmembrane region" description="Helical" evidence="8">
    <location>
        <begin position="404"/>
        <end position="424"/>
    </location>
</feature>
<reference evidence="10 11" key="1">
    <citation type="journal article" date="2011" name="J. Bacteriol.">
        <title>Complete genome sequence of Corynebacterium pseudotuberculosis I19, a strain isolated from a cow in Israel with bovine mastitis.</title>
        <authorList>
            <consortium name="Consortium: Rede Paraense de Genomica e Proteomica (RPGP)"/>
            <person name="Silva A."/>
            <person name="Schneider M.P."/>
            <person name="Cerdeira L."/>
            <person name="Barbosa M.S."/>
            <person name="Ramos R.T."/>
            <person name="Carneiro A.R."/>
            <person name="Santos R."/>
            <person name="Lima M."/>
            <person name="D'Afonseca V."/>
            <person name="Almeida S.S."/>
            <person name="Santos A.R."/>
            <person name="Soares S.C."/>
            <person name="Pinto A.C."/>
            <person name="Ali A."/>
            <person name="Dorella F.A."/>
            <person name="Rocha F."/>
            <person name="de Abreu V.A."/>
            <person name="Trost E."/>
            <person name="Tauch A."/>
            <person name="Shpigel N."/>
            <person name="Miyoshi A."/>
            <person name="Azevedo V."/>
        </authorList>
    </citation>
    <scope>NUCLEOTIDE SEQUENCE [LARGE SCALE GENOMIC DNA]</scope>
    <source>
        <strain evidence="10 11">C231</strain>
    </source>
</reference>
<evidence type="ECO:0000256" key="6">
    <source>
        <dbReference type="ARBA" id="ARBA00022989"/>
    </source>
</evidence>
<dbReference type="PROSITE" id="PS00218">
    <property type="entry name" value="AMINO_ACID_PERMEASE_1"/>
    <property type="match status" value="1"/>
</dbReference>
<keyword evidence="5" id="KW-0029">Amino-acid transport</keyword>
<reference evidence="10 11" key="2">
    <citation type="journal article" date="2011" name="PLoS ONE">
        <title>Evidence for reductive genome evolution and lateral acquisition of virulence functions in two Corynebacterium pseudotuberculosis strains.</title>
        <authorList>
            <person name="Ruiz J.C."/>
            <person name="D'Afonseca V."/>
            <person name="Silva A."/>
            <person name="Ali A."/>
            <person name="Pinto A.C."/>
            <person name="Santos A.R."/>
            <person name="Rocha A.A."/>
            <person name="Lopes D.O."/>
            <person name="Dorella F.A."/>
            <person name="Pacheco L.G."/>
            <person name="Costa M.P."/>
            <person name="Turk M.Z."/>
            <person name="Seyffert N."/>
            <person name="Moraes P.M."/>
            <person name="Soares S.C."/>
            <person name="Almeida S.S."/>
            <person name="Castro T.L."/>
            <person name="Abreu V.A."/>
            <person name="Trost E."/>
            <person name="Baumbach J."/>
            <person name="Tauch A."/>
            <person name="Schneider M.P."/>
            <person name="McCulloch J."/>
            <person name="Cerdeira L.T."/>
            <person name="Ramos R.T."/>
            <person name="Zerlotini A."/>
            <person name="Dominitini A."/>
            <person name="Resende D.M."/>
            <person name="Coser E.M."/>
            <person name="Oliveira L.M."/>
            <person name="Pedrosa A.L."/>
            <person name="Vieira C.U."/>
            <person name="Guimaraes C.T."/>
            <person name="Bartholomeu D.C."/>
            <person name="Oliveira D.M."/>
            <person name="Santos F.R."/>
            <person name="Rabelo E.M."/>
            <person name="Lobo F.P."/>
            <person name="Franco G.R."/>
            <person name="Costa A.F."/>
            <person name="Castro I.M."/>
            <person name="Dias S.R."/>
            <person name="Ferro J.A."/>
            <person name="Ortega J.M."/>
            <person name="Paiva L.V."/>
            <person name="Goulart L.R."/>
            <person name="Almeida J.F."/>
            <person name="Ferro M.I."/>
            <person name="Carneiro N.P."/>
            <person name="Falcao P.R."/>
            <person name="Grynberg P."/>
            <person name="Teixeira S.M."/>
            <person name="Brommonschenkel S."/>
            <person name="Oliveira S.C."/>
            <person name="Meyer R."/>
            <person name="Moore R.J."/>
            <person name="Miyoshi A."/>
            <person name="Oliveira G.C."/>
            <person name="Azevedo V."/>
        </authorList>
    </citation>
    <scope>NUCLEOTIDE SEQUENCE [LARGE SCALE GENOMIC DNA]</scope>
    <source>
        <strain evidence="10 11">C231</strain>
    </source>
</reference>
<name>D9Q9N3_CORP2</name>
<feature type="transmembrane region" description="Helical" evidence="8">
    <location>
        <begin position="239"/>
        <end position="260"/>
    </location>
</feature>
<feature type="transmembrane region" description="Helical" evidence="8">
    <location>
        <begin position="334"/>
        <end position="355"/>
    </location>
</feature>
<feature type="transmembrane region" description="Helical" evidence="8">
    <location>
        <begin position="152"/>
        <end position="177"/>
    </location>
</feature>
<feature type="transmembrane region" description="Helical" evidence="8">
    <location>
        <begin position="21"/>
        <end position="42"/>
    </location>
</feature>
<dbReference type="InterPro" id="IPR004841">
    <property type="entry name" value="AA-permease/SLC12A_dom"/>
</dbReference>
<feature type="transmembrane region" description="Helical" evidence="8">
    <location>
        <begin position="430"/>
        <end position="448"/>
    </location>
</feature>
<feature type="transmembrane region" description="Helical" evidence="8">
    <location>
        <begin position="126"/>
        <end position="145"/>
    </location>
</feature>
<dbReference type="PANTHER" id="PTHR43495">
    <property type="entry name" value="GABA PERMEASE"/>
    <property type="match status" value="1"/>
</dbReference>